<dbReference type="EMBL" id="RZIJ01000017">
    <property type="protein sequence ID" value="RUQ67472.1"/>
    <property type="molecule type" value="Genomic_DNA"/>
</dbReference>
<comment type="caution">
    <text evidence="1">The sequence shown here is derived from an EMBL/GenBank/DDBJ whole genome shotgun (WGS) entry which is preliminary data.</text>
</comment>
<dbReference type="OrthoDB" id="9874489at2"/>
<dbReference type="RefSeq" id="WP_127001075.1">
    <property type="nucleotide sequence ID" value="NZ_JBNPXW010000015.1"/>
</dbReference>
<organism evidence="1 2">
    <name type="scientific">Azospirillum doebereinerae</name>
    <dbReference type="NCBI Taxonomy" id="92933"/>
    <lineage>
        <taxon>Bacteria</taxon>
        <taxon>Pseudomonadati</taxon>
        <taxon>Pseudomonadota</taxon>
        <taxon>Alphaproteobacteria</taxon>
        <taxon>Rhodospirillales</taxon>
        <taxon>Azospirillaceae</taxon>
        <taxon>Azospirillum</taxon>
    </lineage>
</organism>
<name>A0A3S0WK52_9PROT</name>
<protein>
    <submittedName>
        <fullName evidence="1">Uncharacterized protein</fullName>
    </submittedName>
</protein>
<evidence type="ECO:0000313" key="2">
    <source>
        <dbReference type="Proteomes" id="UP000280346"/>
    </source>
</evidence>
<accession>A0A3S0WK52</accession>
<sequence>MEAALQAKPKYFETALPGAERQRLYRQRKADRERHTAELIAELLATVPEDVAARLTADERYNEIITAALLR</sequence>
<reference evidence="1 2" key="1">
    <citation type="submission" date="2018-12" db="EMBL/GenBank/DDBJ databases">
        <authorList>
            <person name="Yang Y."/>
        </authorList>
    </citation>
    <scope>NUCLEOTIDE SEQUENCE [LARGE SCALE GENOMIC DNA]</scope>
    <source>
        <strain evidence="1 2">GSF71</strain>
    </source>
</reference>
<keyword evidence="2" id="KW-1185">Reference proteome</keyword>
<gene>
    <name evidence="1" type="ORF">EJ913_19820</name>
</gene>
<proteinExistence type="predicted"/>
<evidence type="ECO:0000313" key="1">
    <source>
        <dbReference type="EMBL" id="RUQ67472.1"/>
    </source>
</evidence>
<dbReference type="AlphaFoldDB" id="A0A3S0WK52"/>
<dbReference type="Proteomes" id="UP000280346">
    <property type="component" value="Unassembled WGS sequence"/>
</dbReference>